<dbReference type="PANTHER" id="PTHR22960">
    <property type="entry name" value="MOLYBDOPTERIN COFACTOR SYNTHESIS PROTEIN A"/>
    <property type="match status" value="1"/>
</dbReference>
<dbReference type="InterPro" id="IPR050105">
    <property type="entry name" value="MoCo_biosynth_MoaA/MoaC"/>
</dbReference>
<feature type="binding site" evidence="12">
    <location>
        <position position="66"/>
    </location>
    <ligand>
        <name>GTP</name>
        <dbReference type="ChEBI" id="CHEBI:37565"/>
    </ligand>
</feature>
<evidence type="ECO:0000313" key="15">
    <source>
        <dbReference type="Proteomes" id="UP000245125"/>
    </source>
</evidence>
<sequence length="336" mass="37532">MTGLKDTFFRVIDYLRVSVTDRCNLRCLYCMPPEGVVPSEHKEILSYEEIVRIIEIGAGLGVRKVRLTGGEPLTRKNISFLISSIKKIRGIEDLSLTTNGILLEKYAAEMASAGLDRVNVSIDSFDPVRYEKITRGGSLEAVLRGISEAEKAGLRPIKINMVPIRGVNDDEVIEFASLTFNSDHHVRFIEFMPSGNNDYWSSDKYITTDELKKTIETIAPLTPVHMRKEGPSRYFRLKGARGVIGFISALTHHFCKECNRLRLTSDGKLRPCLFSETEIDLKAAIRSGEPDSEIERLLRLSIEIKPEGHNISNIAALKGPEALGTGRRRPMSKIGG</sequence>
<evidence type="ECO:0000256" key="8">
    <source>
        <dbReference type="ARBA" id="ARBA00023134"/>
    </source>
</evidence>
<dbReference type="SFLD" id="SFLDG01067">
    <property type="entry name" value="SPASM/twitch_domain_containing"/>
    <property type="match status" value="1"/>
</dbReference>
<feature type="domain" description="Radical SAM core" evidence="13">
    <location>
        <begin position="7"/>
        <end position="232"/>
    </location>
</feature>
<keyword evidence="15" id="KW-1185">Reference proteome</keyword>
<evidence type="ECO:0000313" key="14">
    <source>
        <dbReference type="EMBL" id="SPQ02094.1"/>
    </source>
</evidence>
<gene>
    <name evidence="12 14" type="primary">moaA</name>
    <name evidence="14" type="ORF">NBG4_90038</name>
</gene>
<dbReference type="PROSITE" id="PS51918">
    <property type="entry name" value="RADICAL_SAM"/>
    <property type="match status" value="1"/>
</dbReference>
<dbReference type="SFLD" id="SFLDG01383">
    <property type="entry name" value="cyclic_pyranopterin_phosphate"/>
    <property type="match status" value="1"/>
</dbReference>
<dbReference type="EC" id="4.1.99.22" evidence="1 12"/>
<evidence type="ECO:0000256" key="1">
    <source>
        <dbReference type="ARBA" id="ARBA00012167"/>
    </source>
</evidence>
<dbReference type="SMART" id="SM00729">
    <property type="entry name" value="Elp3"/>
    <property type="match status" value="1"/>
</dbReference>
<feature type="binding site" evidence="12">
    <location>
        <begin position="260"/>
        <end position="262"/>
    </location>
    <ligand>
        <name>GTP</name>
        <dbReference type="ChEBI" id="CHEBI:37565"/>
    </ligand>
</feature>
<dbReference type="NCBIfam" id="TIGR02666">
    <property type="entry name" value="moaA"/>
    <property type="match status" value="1"/>
</dbReference>
<feature type="binding site" evidence="12">
    <location>
        <position position="30"/>
    </location>
    <ligand>
        <name>[4Fe-4S] cluster</name>
        <dbReference type="ChEBI" id="CHEBI:49883"/>
        <label>1</label>
        <note>4Fe-4S-S-AdoMet</note>
    </ligand>
</feature>
<dbReference type="GO" id="GO:0005525">
    <property type="term" value="F:GTP binding"/>
    <property type="evidence" value="ECO:0007669"/>
    <property type="project" value="UniProtKB-UniRule"/>
</dbReference>
<dbReference type="GO" id="GO:0061798">
    <property type="term" value="F:GTP 3',8'-cyclase activity"/>
    <property type="evidence" value="ECO:0007669"/>
    <property type="project" value="UniProtKB-UniRule"/>
</dbReference>
<protein>
    <recommendedName>
        <fullName evidence="1 12">GTP 3',8-cyclase</fullName>
        <ecNumber evidence="1 12">4.1.99.22</ecNumber>
    </recommendedName>
    <alternativeName>
        <fullName evidence="12">Molybdenum cofactor biosynthesis protein A</fullName>
    </alternativeName>
</protein>
<comment type="similarity">
    <text evidence="12">Belongs to the radical SAM superfamily. MoaA family.</text>
</comment>
<evidence type="ECO:0000256" key="11">
    <source>
        <dbReference type="ARBA" id="ARBA00048697"/>
    </source>
</evidence>
<dbReference type="InterPro" id="IPR006638">
    <property type="entry name" value="Elp3/MiaA/NifB-like_rSAM"/>
</dbReference>
<feature type="binding site" evidence="12">
    <location>
        <position position="121"/>
    </location>
    <ligand>
        <name>S-adenosyl-L-methionine</name>
        <dbReference type="ChEBI" id="CHEBI:59789"/>
    </ligand>
</feature>
<dbReference type="SUPFAM" id="SSF102114">
    <property type="entry name" value="Radical SAM enzymes"/>
    <property type="match status" value="1"/>
</dbReference>
<comment type="function">
    <text evidence="12">Catalyzes the cyclization of GTP to (8S)-3',8-cyclo-7,8-dihydroguanosine 5'-triphosphate.</text>
</comment>
<dbReference type="InterPro" id="IPR013483">
    <property type="entry name" value="MoaA"/>
</dbReference>
<feature type="binding site" evidence="12">
    <location>
        <position position="27"/>
    </location>
    <ligand>
        <name>[4Fe-4S] cluster</name>
        <dbReference type="ChEBI" id="CHEBI:49883"/>
        <label>1</label>
        <note>4Fe-4S-S-AdoMet</note>
    </ligand>
</feature>
<feature type="binding site" evidence="12">
    <location>
        <position position="97"/>
    </location>
    <ligand>
        <name>GTP</name>
        <dbReference type="ChEBI" id="CHEBI:37565"/>
    </ligand>
</feature>
<evidence type="ECO:0000256" key="4">
    <source>
        <dbReference type="ARBA" id="ARBA00022723"/>
    </source>
</evidence>
<evidence type="ECO:0000256" key="2">
    <source>
        <dbReference type="ARBA" id="ARBA00022485"/>
    </source>
</evidence>
<organism evidence="14 15">
    <name type="scientific">Candidatus Sulfobium mesophilum</name>
    <dbReference type="NCBI Taxonomy" id="2016548"/>
    <lineage>
        <taxon>Bacteria</taxon>
        <taxon>Pseudomonadati</taxon>
        <taxon>Nitrospirota</taxon>
        <taxon>Nitrospiria</taxon>
        <taxon>Nitrospirales</taxon>
        <taxon>Nitrospiraceae</taxon>
        <taxon>Candidatus Sulfobium</taxon>
    </lineage>
</organism>
<feature type="binding site" evidence="12">
    <location>
        <position position="23"/>
    </location>
    <ligand>
        <name>[4Fe-4S] cluster</name>
        <dbReference type="ChEBI" id="CHEBI:49883"/>
        <label>1</label>
        <note>4Fe-4S-S-AdoMet</note>
    </ligand>
</feature>
<keyword evidence="5 12" id="KW-0547">Nucleotide-binding</keyword>
<dbReference type="InterPro" id="IPR013785">
    <property type="entry name" value="Aldolase_TIM"/>
</dbReference>
<name>A0A2U3QL10_9BACT</name>
<keyword evidence="7 12" id="KW-0411">Iron-sulfur</keyword>
<feature type="binding site" evidence="12">
    <location>
        <position position="258"/>
    </location>
    <ligand>
        <name>[4Fe-4S] cluster</name>
        <dbReference type="ChEBI" id="CHEBI:49883"/>
        <label>2</label>
        <note>4Fe-4S-substrate</note>
    </ligand>
</feature>
<dbReference type="SFLD" id="SFLDG01386">
    <property type="entry name" value="main_SPASM_domain-containing"/>
    <property type="match status" value="1"/>
</dbReference>
<dbReference type="SFLD" id="SFLDS00029">
    <property type="entry name" value="Radical_SAM"/>
    <property type="match status" value="1"/>
</dbReference>
<feature type="binding site" evidence="12">
    <location>
        <position position="272"/>
    </location>
    <ligand>
        <name>[4Fe-4S] cluster</name>
        <dbReference type="ChEBI" id="CHEBI:49883"/>
        <label>2</label>
        <note>4Fe-4S-substrate</note>
    </ligand>
</feature>
<dbReference type="EMBL" id="OUUY01000141">
    <property type="protein sequence ID" value="SPQ02094.1"/>
    <property type="molecule type" value="Genomic_DNA"/>
</dbReference>
<evidence type="ECO:0000256" key="12">
    <source>
        <dbReference type="HAMAP-Rule" id="MF_01225"/>
    </source>
</evidence>
<dbReference type="InterPro" id="IPR007197">
    <property type="entry name" value="rSAM"/>
</dbReference>
<dbReference type="PANTHER" id="PTHR22960:SF0">
    <property type="entry name" value="MOLYBDENUM COFACTOR BIOSYNTHESIS PROTEIN 1"/>
    <property type="match status" value="1"/>
</dbReference>
<dbReference type="AlphaFoldDB" id="A0A2U3QL10"/>
<dbReference type="InterPro" id="IPR010505">
    <property type="entry name" value="MoaA_twitch"/>
</dbReference>
<evidence type="ECO:0000256" key="10">
    <source>
        <dbReference type="ARBA" id="ARBA00023239"/>
    </source>
</evidence>
<comment type="catalytic activity">
    <reaction evidence="11 12">
        <text>GTP + AH2 + S-adenosyl-L-methionine = (8S)-3',8-cyclo-7,8-dihydroguanosine 5'-triphosphate + 5'-deoxyadenosine + L-methionine + A + H(+)</text>
        <dbReference type="Rhea" id="RHEA:49576"/>
        <dbReference type="ChEBI" id="CHEBI:13193"/>
        <dbReference type="ChEBI" id="CHEBI:15378"/>
        <dbReference type="ChEBI" id="CHEBI:17319"/>
        <dbReference type="ChEBI" id="CHEBI:17499"/>
        <dbReference type="ChEBI" id="CHEBI:37565"/>
        <dbReference type="ChEBI" id="CHEBI:57844"/>
        <dbReference type="ChEBI" id="CHEBI:59789"/>
        <dbReference type="ChEBI" id="CHEBI:131766"/>
        <dbReference type="EC" id="4.1.99.22"/>
    </reaction>
</comment>
<evidence type="ECO:0000256" key="6">
    <source>
        <dbReference type="ARBA" id="ARBA00023004"/>
    </source>
</evidence>
<comment type="pathway">
    <text evidence="12">Cofactor biosynthesis; molybdopterin biosynthesis.</text>
</comment>
<feature type="binding site" evidence="12">
    <location>
        <position position="16"/>
    </location>
    <ligand>
        <name>GTP</name>
        <dbReference type="ChEBI" id="CHEBI:37565"/>
    </ligand>
</feature>
<feature type="binding site" evidence="12">
    <location>
        <position position="158"/>
    </location>
    <ligand>
        <name>GTP</name>
        <dbReference type="ChEBI" id="CHEBI:37565"/>
    </ligand>
</feature>
<dbReference type="Proteomes" id="UP000245125">
    <property type="component" value="Unassembled WGS sequence"/>
</dbReference>
<feature type="binding site" evidence="12">
    <location>
        <position position="255"/>
    </location>
    <ligand>
        <name>[4Fe-4S] cluster</name>
        <dbReference type="ChEBI" id="CHEBI:49883"/>
        <label>2</label>
        <note>4Fe-4S-substrate</note>
    </ligand>
</feature>
<feature type="binding site" evidence="12">
    <location>
        <position position="29"/>
    </location>
    <ligand>
        <name>S-adenosyl-L-methionine</name>
        <dbReference type="ChEBI" id="CHEBI:59789"/>
    </ligand>
</feature>
<dbReference type="UniPathway" id="UPA00344"/>
<dbReference type="Gene3D" id="3.20.20.70">
    <property type="entry name" value="Aldolase class I"/>
    <property type="match status" value="1"/>
</dbReference>
<keyword evidence="3 12" id="KW-0949">S-adenosyl-L-methionine</keyword>
<dbReference type="PROSITE" id="PS01305">
    <property type="entry name" value="MOAA_NIFB_PQQE"/>
    <property type="match status" value="1"/>
</dbReference>
<dbReference type="GO" id="GO:0051539">
    <property type="term" value="F:4 iron, 4 sulfur cluster binding"/>
    <property type="evidence" value="ECO:0007669"/>
    <property type="project" value="UniProtKB-UniRule"/>
</dbReference>
<feature type="binding site" evidence="12">
    <location>
        <position position="192"/>
    </location>
    <ligand>
        <name>S-adenosyl-L-methionine</name>
        <dbReference type="ChEBI" id="CHEBI:59789"/>
    </ligand>
</feature>
<dbReference type="InterPro" id="IPR040064">
    <property type="entry name" value="MoaA-like"/>
</dbReference>
<evidence type="ECO:0000259" key="13">
    <source>
        <dbReference type="PROSITE" id="PS51918"/>
    </source>
</evidence>
<keyword evidence="10 12" id="KW-0456">Lyase</keyword>
<comment type="cofactor">
    <cofactor evidence="12">
        <name>[4Fe-4S] cluster</name>
        <dbReference type="ChEBI" id="CHEBI:49883"/>
    </cofactor>
    <text evidence="12">Binds 2 [4Fe-4S] clusters. Binds 1 [4Fe-4S] cluster coordinated with 3 cysteines and an exchangeable S-adenosyl-L-methionine and 1 [4Fe-4S] cluster coordinated with 3 cysteines and the GTP-derived substrate.</text>
</comment>
<accession>A0A2U3QL10</accession>
<dbReference type="GO" id="GO:1904047">
    <property type="term" value="F:S-adenosyl-L-methionine binding"/>
    <property type="evidence" value="ECO:0007669"/>
    <property type="project" value="UniProtKB-UniRule"/>
</dbReference>
<dbReference type="GO" id="GO:0061799">
    <property type="term" value="F:cyclic pyranopterin monophosphate synthase activity"/>
    <property type="evidence" value="ECO:0007669"/>
    <property type="project" value="TreeGrafter"/>
</dbReference>
<evidence type="ECO:0000256" key="7">
    <source>
        <dbReference type="ARBA" id="ARBA00023014"/>
    </source>
</evidence>
<evidence type="ECO:0000256" key="5">
    <source>
        <dbReference type="ARBA" id="ARBA00022741"/>
    </source>
</evidence>
<dbReference type="CDD" id="cd21117">
    <property type="entry name" value="Twitch_MoaA"/>
    <property type="match status" value="1"/>
</dbReference>
<feature type="binding site" evidence="12">
    <location>
        <position position="70"/>
    </location>
    <ligand>
        <name>S-adenosyl-L-methionine</name>
        <dbReference type="ChEBI" id="CHEBI:59789"/>
    </ligand>
</feature>
<dbReference type="InterPro" id="IPR058240">
    <property type="entry name" value="rSAM_sf"/>
</dbReference>
<keyword evidence="4 12" id="KW-0479">Metal-binding</keyword>
<proteinExistence type="inferred from homology"/>
<evidence type="ECO:0000256" key="3">
    <source>
        <dbReference type="ARBA" id="ARBA00022691"/>
    </source>
</evidence>
<keyword evidence="9 12" id="KW-0501">Molybdenum cofactor biosynthesis</keyword>
<dbReference type="CDD" id="cd01335">
    <property type="entry name" value="Radical_SAM"/>
    <property type="match status" value="1"/>
</dbReference>
<keyword evidence="8 12" id="KW-0342">GTP-binding</keyword>
<dbReference type="NCBIfam" id="NF001199">
    <property type="entry name" value="PRK00164.2-1"/>
    <property type="match status" value="1"/>
</dbReference>
<keyword evidence="6 12" id="KW-0408">Iron</keyword>
<evidence type="ECO:0000256" key="9">
    <source>
        <dbReference type="ARBA" id="ARBA00023150"/>
    </source>
</evidence>
<comment type="subunit">
    <text evidence="12">Monomer and homodimer.</text>
</comment>
<dbReference type="HAMAP" id="MF_01225_B">
    <property type="entry name" value="MoaA_B"/>
    <property type="match status" value="1"/>
</dbReference>
<dbReference type="GO" id="GO:0046872">
    <property type="term" value="F:metal ion binding"/>
    <property type="evidence" value="ECO:0007669"/>
    <property type="project" value="UniProtKB-KW"/>
</dbReference>
<keyword evidence="2 12" id="KW-0004">4Fe-4S</keyword>
<dbReference type="GO" id="GO:0006777">
    <property type="term" value="P:Mo-molybdopterin cofactor biosynthetic process"/>
    <property type="evidence" value="ECO:0007669"/>
    <property type="project" value="UniProtKB-UniRule"/>
</dbReference>
<dbReference type="Pfam" id="PF06463">
    <property type="entry name" value="Mob_synth_C"/>
    <property type="match status" value="1"/>
</dbReference>
<dbReference type="InterPro" id="IPR000385">
    <property type="entry name" value="MoaA_NifB_PqqE_Fe-S-bd_CS"/>
</dbReference>
<dbReference type="Pfam" id="PF04055">
    <property type="entry name" value="Radical_SAM"/>
    <property type="match status" value="1"/>
</dbReference>
<reference evidence="15" key="1">
    <citation type="submission" date="2018-03" db="EMBL/GenBank/DDBJ databases">
        <authorList>
            <person name="Zecchin S."/>
        </authorList>
    </citation>
    <scope>NUCLEOTIDE SEQUENCE [LARGE SCALE GENOMIC DNA]</scope>
</reference>